<proteinExistence type="predicted"/>
<evidence type="ECO:0000313" key="1">
    <source>
        <dbReference type="EMBL" id="DAE27403.1"/>
    </source>
</evidence>
<reference evidence="1" key="1">
    <citation type="journal article" date="2021" name="Proc. Natl. Acad. Sci. U.S.A.">
        <title>A Catalog of Tens of Thousands of Viruses from Human Metagenomes Reveals Hidden Associations with Chronic Diseases.</title>
        <authorList>
            <person name="Tisza M.J."/>
            <person name="Buck C.B."/>
        </authorList>
    </citation>
    <scope>NUCLEOTIDE SEQUENCE</scope>
    <source>
        <strain evidence="1">CtLGd4</strain>
    </source>
</reference>
<dbReference type="EMBL" id="BK015837">
    <property type="protein sequence ID" value="DAE27403.1"/>
    <property type="molecule type" value="Genomic_DNA"/>
</dbReference>
<sequence length="785" mass="87141">MAKRIASAVGTEIQFMPQPDATYQERLTEVQGVRGTNPSSSSATMFASAADNLNSNWLSFITDREKRMNEEGLTEANRLIASTTEEDRQKLNTLDMALTYGYGNNLDNPYFIAYSDKLRGQALGDSAKLAYTEEFGDSPARTPDEEVKRYDDFVQKYRQRFIDKGIIDNNVSFEQGFNDKNIESQQALMSNHVQRDIEDRISETFNNIKSELGQFVYDMPTMDRATQVQKLQEIFNQSRLMGLNPTQRQTLVDNTVKQIITTGTIKDFKDFKANILDHISVQTRLDGTTQTMGDLVDPMELDTLNLAYRKAHMEKSKMDFTKKYGKDKDMNRVYTDVIKMGQSGNRSDRDEAEILTGMLPEIESIQNQHKADRARMTTAGAKGVQTAAKSQASATSARENIRAFMEDDNPVKDGYGSSIGKPLVGGKVVDSGTILSVFQDYENQIIKSDDDEDTKAQKLMKLYTYSGVSNVKEQLANSVLQTINSSTEDSVKTNGVPNSIIYLVKARNINHGQFAGAFGSKVDAAIGAIVNFSHASGEEDADNALVRGYANYCRIKDTSEQDKQNYMSQIRSIAAGGWSIGGMESWNSEGSTAPDISWDNPQISETINDRALMYNLAYHDPQAALNSACNDVRDAYAYYHGAVFPKNCFNSGFSPESERAFAKQSLDALCYQYASNWGVSPEDINVSYDEASNTWSFSESANGNYTQLSGSDMNNEIQYVATYVPPSTSNSGDSSADDNTEYVSTAVGNNGVTEEQAKDVAEHSDSPVEVIKEQLHSGWQWLTGR</sequence>
<accession>A0A8S5R8B3</accession>
<name>A0A8S5R8B3_9VIRU</name>
<organism evidence="1">
    <name type="scientific">virus sp. ctLGd4</name>
    <dbReference type="NCBI Taxonomy" id="2826800"/>
    <lineage>
        <taxon>Viruses</taxon>
    </lineage>
</organism>
<protein>
    <submittedName>
        <fullName evidence="1">Uncharacterized protein</fullName>
    </submittedName>
</protein>